<dbReference type="VEuPathDB" id="FungiDB:MAPG_10829"/>
<proteinExistence type="predicted"/>
<feature type="compositionally biased region" description="Polar residues" evidence="2">
    <location>
        <begin position="71"/>
        <end position="82"/>
    </location>
</feature>
<reference evidence="5" key="1">
    <citation type="submission" date="2010-05" db="EMBL/GenBank/DDBJ databases">
        <title>The genome sequence of Magnaporthe poae strain ATCC 64411.</title>
        <authorList>
            <person name="Ma L.-J."/>
            <person name="Dead R."/>
            <person name="Young S."/>
            <person name="Zeng Q."/>
            <person name="Koehrsen M."/>
            <person name="Alvarado L."/>
            <person name="Berlin A."/>
            <person name="Chapman S.B."/>
            <person name="Chen Z."/>
            <person name="Freedman E."/>
            <person name="Gellesch M."/>
            <person name="Goldberg J."/>
            <person name="Griggs A."/>
            <person name="Gujja S."/>
            <person name="Heilman E.R."/>
            <person name="Heiman D."/>
            <person name="Hepburn T."/>
            <person name="Howarth C."/>
            <person name="Jen D."/>
            <person name="Larson L."/>
            <person name="Mehta T."/>
            <person name="Neiman D."/>
            <person name="Pearson M."/>
            <person name="Roberts A."/>
            <person name="Saif S."/>
            <person name="Shea T."/>
            <person name="Shenoy N."/>
            <person name="Sisk P."/>
            <person name="Stolte C."/>
            <person name="Sykes S."/>
            <person name="Walk T."/>
            <person name="White J."/>
            <person name="Yandava C."/>
            <person name="Haas B."/>
            <person name="Nusbaum C."/>
            <person name="Birren B."/>
        </authorList>
    </citation>
    <scope>NUCLEOTIDE SEQUENCE [LARGE SCALE GENOMIC DNA]</scope>
    <source>
        <strain evidence="5">ATCC 64411 / 73-15</strain>
    </source>
</reference>
<reference evidence="4" key="5">
    <citation type="submission" date="2015-06" db="UniProtKB">
        <authorList>
            <consortium name="EnsemblFungi"/>
        </authorList>
    </citation>
    <scope>IDENTIFICATION</scope>
    <source>
        <strain evidence="4">ATCC 64411</strain>
    </source>
</reference>
<evidence type="ECO:0000313" key="4">
    <source>
        <dbReference type="EnsemblFungi" id="MAPG_10829T0"/>
    </source>
</evidence>
<evidence type="ECO:0000256" key="1">
    <source>
        <dbReference type="SAM" id="Coils"/>
    </source>
</evidence>
<reference evidence="3" key="2">
    <citation type="submission" date="2010-05" db="EMBL/GenBank/DDBJ databases">
        <title>The Genome Sequence of Magnaporthe poae strain ATCC 64411.</title>
        <authorList>
            <consortium name="The Broad Institute Genome Sequencing Platform"/>
            <consortium name="Broad Institute Genome Sequencing Center for Infectious Disease"/>
            <person name="Ma L.-J."/>
            <person name="Dead R."/>
            <person name="Young S."/>
            <person name="Zeng Q."/>
            <person name="Koehrsen M."/>
            <person name="Alvarado L."/>
            <person name="Berlin A."/>
            <person name="Chapman S.B."/>
            <person name="Chen Z."/>
            <person name="Freedman E."/>
            <person name="Gellesch M."/>
            <person name="Goldberg J."/>
            <person name="Griggs A."/>
            <person name="Gujja S."/>
            <person name="Heilman E.R."/>
            <person name="Heiman D."/>
            <person name="Hepburn T."/>
            <person name="Howarth C."/>
            <person name="Jen D."/>
            <person name="Larson L."/>
            <person name="Mehta T."/>
            <person name="Neiman D."/>
            <person name="Pearson M."/>
            <person name="Roberts A."/>
            <person name="Saif S."/>
            <person name="Shea T."/>
            <person name="Shenoy N."/>
            <person name="Sisk P."/>
            <person name="Stolte C."/>
            <person name="Sykes S."/>
            <person name="Walk T."/>
            <person name="White J."/>
            <person name="Yandava C."/>
            <person name="Haas B."/>
            <person name="Nusbaum C."/>
            <person name="Birren B."/>
        </authorList>
    </citation>
    <scope>NUCLEOTIDE SEQUENCE</scope>
    <source>
        <strain evidence="3">ATCC 64411</strain>
    </source>
</reference>
<gene>
    <name evidence="3" type="ORF">MAPG_10829</name>
</gene>
<evidence type="ECO:0000313" key="5">
    <source>
        <dbReference type="Proteomes" id="UP000011715"/>
    </source>
</evidence>
<reference evidence="4" key="4">
    <citation type="journal article" date="2015" name="G3 (Bethesda)">
        <title>Genome sequences of three phytopathogenic species of the Magnaporthaceae family of fungi.</title>
        <authorList>
            <person name="Okagaki L.H."/>
            <person name="Nunes C.C."/>
            <person name="Sailsbery J."/>
            <person name="Clay B."/>
            <person name="Brown D."/>
            <person name="John T."/>
            <person name="Oh Y."/>
            <person name="Young N."/>
            <person name="Fitzgerald M."/>
            <person name="Haas B.J."/>
            <person name="Zeng Q."/>
            <person name="Young S."/>
            <person name="Adiconis X."/>
            <person name="Fan L."/>
            <person name="Levin J.Z."/>
            <person name="Mitchell T.K."/>
            <person name="Okubara P.A."/>
            <person name="Farman M.L."/>
            <person name="Kohn L.M."/>
            <person name="Birren B."/>
            <person name="Ma L.-J."/>
            <person name="Dean R.A."/>
        </authorList>
    </citation>
    <scope>NUCLEOTIDE SEQUENCE</scope>
    <source>
        <strain evidence="4">ATCC 64411 / 73-15</strain>
    </source>
</reference>
<dbReference type="AlphaFoldDB" id="A0A0C4EDM4"/>
<keyword evidence="5" id="KW-1185">Reference proteome</keyword>
<dbReference type="EMBL" id="ADBL01002673">
    <property type="status" value="NOT_ANNOTATED_CDS"/>
    <property type="molecule type" value="Genomic_DNA"/>
</dbReference>
<keyword evidence="1" id="KW-0175">Coiled coil</keyword>
<evidence type="ECO:0000256" key="2">
    <source>
        <dbReference type="SAM" id="MobiDB-lite"/>
    </source>
</evidence>
<name>A0A0C4EDM4_MAGP6</name>
<feature type="region of interest" description="Disordered" evidence="2">
    <location>
        <begin position="71"/>
        <end position="98"/>
    </location>
</feature>
<accession>A0A0C4EDM4</accession>
<dbReference type="EnsemblFungi" id="MAPG_10829T0">
    <property type="protein sequence ID" value="MAPG_10829T0"/>
    <property type="gene ID" value="MAPG_10829"/>
</dbReference>
<protein>
    <submittedName>
        <fullName evidence="3 4">Uncharacterized protein</fullName>
    </submittedName>
</protein>
<feature type="coiled-coil region" evidence="1">
    <location>
        <begin position="30"/>
        <end position="60"/>
    </location>
</feature>
<dbReference type="EMBL" id="GL876978">
    <property type="protein sequence ID" value="KLU91880.1"/>
    <property type="molecule type" value="Genomic_DNA"/>
</dbReference>
<evidence type="ECO:0000313" key="3">
    <source>
        <dbReference type="EMBL" id="KLU91880.1"/>
    </source>
</evidence>
<organism evidence="4 5">
    <name type="scientific">Magnaporthiopsis poae (strain ATCC 64411 / 73-15)</name>
    <name type="common">Kentucky bluegrass fungus</name>
    <name type="synonym">Magnaporthe poae</name>
    <dbReference type="NCBI Taxonomy" id="644358"/>
    <lineage>
        <taxon>Eukaryota</taxon>
        <taxon>Fungi</taxon>
        <taxon>Dikarya</taxon>
        <taxon>Ascomycota</taxon>
        <taxon>Pezizomycotina</taxon>
        <taxon>Sordariomycetes</taxon>
        <taxon>Sordariomycetidae</taxon>
        <taxon>Magnaporthales</taxon>
        <taxon>Magnaporthaceae</taxon>
        <taxon>Magnaporthiopsis</taxon>
    </lineage>
</organism>
<feature type="compositionally biased region" description="Basic and acidic residues" evidence="2">
    <location>
        <begin position="83"/>
        <end position="98"/>
    </location>
</feature>
<dbReference type="Proteomes" id="UP000011715">
    <property type="component" value="Unassembled WGS sequence"/>
</dbReference>
<dbReference type="OrthoDB" id="10502570at2759"/>
<dbReference type="eggNOG" id="ENOG502RNFQ">
    <property type="taxonomic scope" value="Eukaryota"/>
</dbReference>
<sequence length="115" mass="12920">MPTTPPSTPASPGVQPTLELRRASISDERLRQLSGLKQGAENRIRRLERQKEKLEAMEELVAGVPATDQRVLSRTARQSTISRGEKRGTESVTKSVERNRKLIQKIEEGIEESEQ</sequence>
<reference evidence="3" key="3">
    <citation type="submission" date="2011-03" db="EMBL/GenBank/DDBJ databases">
        <title>Annotation of Magnaporthe poae ATCC 64411.</title>
        <authorList>
            <person name="Ma L.-J."/>
            <person name="Dead R."/>
            <person name="Young S.K."/>
            <person name="Zeng Q."/>
            <person name="Gargeya S."/>
            <person name="Fitzgerald M."/>
            <person name="Haas B."/>
            <person name="Abouelleil A."/>
            <person name="Alvarado L."/>
            <person name="Arachchi H.M."/>
            <person name="Berlin A."/>
            <person name="Brown A."/>
            <person name="Chapman S.B."/>
            <person name="Chen Z."/>
            <person name="Dunbar C."/>
            <person name="Freedman E."/>
            <person name="Gearin G."/>
            <person name="Gellesch M."/>
            <person name="Goldberg J."/>
            <person name="Griggs A."/>
            <person name="Gujja S."/>
            <person name="Heiman D."/>
            <person name="Howarth C."/>
            <person name="Larson L."/>
            <person name="Lui A."/>
            <person name="MacDonald P.J.P."/>
            <person name="Mehta T."/>
            <person name="Montmayeur A."/>
            <person name="Murphy C."/>
            <person name="Neiman D."/>
            <person name="Pearson M."/>
            <person name="Priest M."/>
            <person name="Roberts A."/>
            <person name="Saif S."/>
            <person name="Shea T."/>
            <person name="Shenoy N."/>
            <person name="Sisk P."/>
            <person name="Stolte C."/>
            <person name="Sykes S."/>
            <person name="Yandava C."/>
            <person name="Wortman J."/>
            <person name="Nusbaum C."/>
            <person name="Birren B."/>
        </authorList>
    </citation>
    <scope>NUCLEOTIDE SEQUENCE</scope>
    <source>
        <strain evidence="3">ATCC 64411</strain>
    </source>
</reference>